<proteinExistence type="predicted"/>
<keyword evidence="2" id="KW-1185">Reference proteome</keyword>
<accession>A0AAV1RHV6</accession>
<comment type="caution">
    <text evidence="1">The sequence shown here is derived from an EMBL/GenBank/DDBJ whole genome shotgun (WGS) entry which is preliminary data.</text>
</comment>
<gene>
    <name evidence="1" type="ORF">DCAF_LOCUS10353</name>
</gene>
<sequence length="66" mass="7207">MAIGDKFLSLVVCHRTGSQAAQNLVGHFWAKINLGAQSRPMSIRGCHFGYDVGPQNLKPVPKTSNR</sequence>
<evidence type="ECO:0000313" key="2">
    <source>
        <dbReference type="Proteomes" id="UP001314170"/>
    </source>
</evidence>
<dbReference type="AlphaFoldDB" id="A0AAV1RHV6"/>
<organism evidence="1 2">
    <name type="scientific">Dovyalis caffra</name>
    <dbReference type="NCBI Taxonomy" id="77055"/>
    <lineage>
        <taxon>Eukaryota</taxon>
        <taxon>Viridiplantae</taxon>
        <taxon>Streptophyta</taxon>
        <taxon>Embryophyta</taxon>
        <taxon>Tracheophyta</taxon>
        <taxon>Spermatophyta</taxon>
        <taxon>Magnoliopsida</taxon>
        <taxon>eudicotyledons</taxon>
        <taxon>Gunneridae</taxon>
        <taxon>Pentapetalae</taxon>
        <taxon>rosids</taxon>
        <taxon>fabids</taxon>
        <taxon>Malpighiales</taxon>
        <taxon>Salicaceae</taxon>
        <taxon>Flacourtieae</taxon>
        <taxon>Dovyalis</taxon>
    </lineage>
</organism>
<evidence type="ECO:0000313" key="1">
    <source>
        <dbReference type="EMBL" id="CAK7335361.1"/>
    </source>
</evidence>
<dbReference type="Proteomes" id="UP001314170">
    <property type="component" value="Unassembled WGS sequence"/>
</dbReference>
<protein>
    <submittedName>
        <fullName evidence="1">Uncharacterized protein</fullName>
    </submittedName>
</protein>
<reference evidence="1 2" key="1">
    <citation type="submission" date="2024-01" db="EMBL/GenBank/DDBJ databases">
        <authorList>
            <person name="Waweru B."/>
        </authorList>
    </citation>
    <scope>NUCLEOTIDE SEQUENCE [LARGE SCALE GENOMIC DNA]</scope>
</reference>
<dbReference type="EMBL" id="CAWUPB010000983">
    <property type="protein sequence ID" value="CAK7335361.1"/>
    <property type="molecule type" value="Genomic_DNA"/>
</dbReference>
<name>A0AAV1RHV6_9ROSI</name>